<organism evidence="6 7">
    <name type="scientific">Streptomyces sodiiphilus</name>
    <dbReference type="NCBI Taxonomy" id="226217"/>
    <lineage>
        <taxon>Bacteria</taxon>
        <taxon>Bacillati</taxon>
        <taxon>Actinomycetota</taxon>
        <taxon>Actinomycetes</taxon>
        <taxon>Kitasatosporales</taxon>
        <taxon>Streptomycetaceae</taxon>
        <taxon>Streptomyces</taxon>
    </lineage>
</organism>
<dbReference type="InterPro" id="IPR014503">
    <property type="entry name" value="Clavaminate_syn-like"/>
</dbReference>
<evidence type="ECO:0000256" key="3">
    <source>
        <dbReference type="ARBA" id="ARBA00023002"/>
    </source>
</evidence>
<comment type="caution">
    <text evidence="6">The sequence shown here is derived from an EMBL/GenBank/DDBJ whole genome shotgun (WGS) entry which is preliminary data.</text>
</comment>
<dbReference type="InterPro" id="IPR042098">
    <property type="entry name" value="TauD-like_sf"/>
</dbReference>
<evidence type="ECO:0000256" key="4">
    <source>
        <dbReference type="ARBA" id="ARBA00023004"/>
    </source>
</evidence>
<evidence type="ECO:0000313" key="7">
    <source>
        <dbReference type="Proteomes" id="UP001501303"/>
    </source>
</evidence>
<dbReference type="EMBL" id="BAAAMJ010000026">
    <property type="protein sequence ID" value="GAA1913860.1"/>
    <property type="molecule type" value="Genomic_DNA"/>
</dbReference>
<proteinExistence type="inferred from homology"/>
<keyword evidence="4" id="KW-0408">Iron</keyword>
<keyword evidence="2" id="KW-0479">Metal-binding</keyword>
<accession>A0ABP5AIU9</accession>
<dbReference type="Proteomes" id="UP001501303">
    <property type="component" value="Unassembled WGS sequence"/>
</dbReference>
<feature type="domain" description="TauD/TfdA-like" evidence="5">
    <location>
        <begin position="136"/>
        <end position="314"/>
    </location>
</feature>
<dbReference type="InterPro" id="IPR003819">
    <property type="entry name" value="TauD/TfdA-like"/>
</dbReference>
<keyword evidence="3" id="KW-0560">Oxidoreductase</keyword>
<dbReference type="PIRSF" id="PIRSF019543">
    <property type="entry name" value="Clavaminate_syn"/>
    <property type="match status" value="1"/>
</dbReference>
<sequence>MSLAEYELRPQEKDELLALAKSLRDAEESPGAPEFYGNHWTALERLPPGLRRVLEGVRRSGRNHACLVHGFPLNELEIGPTPLHWDAPESDERARDAEIYLGVCAMAMGEPFTWATLQSGRIIQNILPIAGDEDRQNGYGSDALLEFHTEDGFHPGRCDYLMLLGLRNPDRVPTTVASVWDIELTAGERRILSGRRFHIFPDDEHIRQLEARSPDHPALHEARRMRDHPEPVAVLFGASARPYMRLDRPFMSVVGADRDAERALDRLMEELLRVQRDVVVEQGSLLVVDNYAAAHGRRSFTSRYDGTDRWLKKITVRLSLRQEGVSMPLSGNRVLI</sequence>
<evidence type="ECO:0000259" key="5">
    <source>
        <dbReference type="Pfam" id="PF02668"/>
    </source>
</evidence>
<keyword evidence="7" id="KW-1185">Reference proteome</keyword>
<dbReference type="Pfam" id="PF02668">
    <property type="entry name" value="TauD"/>
    <property type="match status" value="1"/>
</dbReference>
<comment type="similarity">
    <text evidence="1">Belongs to the clavaminate synthase family.</text>
</comment>
<dbReference type="Gene3D" id="3.60.130.10">
    <property type="entry name" value="Clavaminate synthase-like"/>
    <property type="match status" value="1"/>
</dbReference>
<dbReference type="SUPFAM" id="SSF51197">
    <property type="entry name" value="Clavaminate synthase-like"/>
    <property type="match status" value="1"/>
</dbReference>
<protein>
    <submittedName>
        <fullName evidence="6">Clavaminate synthase family protein</fullName>
    </submittedName>
</protein>
<evidence type="ECO:0000256" key="1">
    <source>
        <dbReference type="ARBA" id="ARBA00008425"/>
    </source>
</evidence>
<reference evidence="7" key="1">
    <citation type="journal article" date="2019" name="Int. J. Syst. Evol. Microbiol.">
        <title>The Global Catalogue of Microorganisms (GCM) 10K type strain sequencing project: providing services to taxonomists for standard genome sequencing and annotation.</title>
        <authorList>
            <consortium name="The Broad Institute Genomics Platform"/>
            <consortium name="The Broad Institute Genome Sequencing Center for Infectious Disease"/>
            <person name="Wu L."/>
            <person name="Ma J."/>
        </authorList>
    </citation>
    <scope>NUCLEOTIDE SEQUENCE [LARGE SCALE GENOMIC DNA]</scope>
    <source>
        <strain evidence="7">JCM 13581</strain>
    </source>
</reference>
<evidence type="ECO:0000256" key="2">
    <source>
        <dbReference type="ARBA" id="ARBA00022723"/>
    </source>
</evidence>
<name>A0ABP5AIU9_9ACTN</name>
<gene>
    <name evidence="6" type="ORF">GCM10009716_24180</name>
</gene>
<evidence type="ECO:0000313" key="6">
    <source>
        <dbReference type="EMBL" id="GAA1913860.1"/>
    </source>
</evidence>